<dbReference type="Proteomes" id="UP000198384">
    <property type="component" value="Unassembled WGS sequence"/>
</dbReference>
<dbReference type="RefSeq" id="WP_089382771.1">
    <property type="nucleotide sequence ID" value="NZ_FZNT01000011.1"/>
</dbReference>
<keyword evidence="2" id="KW-1185">Reference proteome</keyword>
<organism evidence="1 2">
    <name type="scientific">Lutibacter agarilyticus</name>
    <dbReference type="NCBI Taxonomy" id="1109740"/>
    <lineage>
        <taxon>Bacteria</taxon>
        <taxon>Pseudomonadati</taxon>
        <taxon>Bacteroidota</taxon>
        <taxon>Flavobacteriia</taxon>
        <taxon>Flavobacteriales</taxon>
        <taxon>Flavobacteriaceae</taxon>
        <taxon>Lutibacter</taxon>
    </lineage>
</organism>
<evidence type="ECO:0000313" key="1">
    <source>
        <dbReference type="EMBL" id="SNR75462.1"/>
    </source>
</evidence>
<dbReference type="AlphaFoldDB" id="A0A238YX02"/>
<name>A0A238YX02_9FLAO</name>
<proteinExistence type="predicted"/>
<dbReference type="EMBL" id="FZNT01000011">
    <property type="protein sequence ID" value="SNR75462.1"/>
    <property type="molecule type" value="Genomic_DNA"/>
</dbReference>
<protein>
    <submittedName>
        <fullName evidence="1">Uncharacterized protein</fullName>
    </submittedName>
</protein>
<dbReference type="OrthoDB" id="1524637at2"/>
<reference evidence="1 2" key="1">
    <citation type="submission" date="2017-06" db="EMBL/GenBank/DDBJ databases">
        <authorList>
            <person name="Kim H.J."/>
            <person name="Triplett B.A."/>
        </authorList>
    </citation>
    <scope>NUCLEOTIDE SEQUENCE [LARGE SCALE GENOMIC DNA]</scope>
    <source>
        <strain evidence="1 2">DSM 29150</strain>
    </source>
</reference>
<gene>
    <name evidence="1" type="ORF">SAMN06265371_11161</name>
</gene>
<evidence type="ECO:0000313" key="2">
    <source>
        <dbReference type="Proteomes" id="UP000198384"/>
    </source>
</evidence>
<sequence>MKLLLITSVSEYEKEVCKLFKKAEIIVYSTSDIQGHKFFAGNNLQDNWFSTQRDSFDSKLYFSFTSEDKIETIFKSIEAFNTEKTSSNPLKAIVLDIEKFIN</sequence>
<accession>A0A238YX02</accession>